<dbReference type="Gene3D" id="3.30.1490.20">
    <property type="entry name" value="ATP-grasp fold, A domain"/>
    <property type="match status" value="1"/>
</dbReference>
<dbReference type="InterPro" id="IPR011761">
    <property type="entry name" value="ATP-grasp"/>
</dbReference>
<dbReference type="NCBIfam" id="TIGR02144">
    <property type="entry name" value="LysX_arch"/>
    <property type="match status" value="1"/>
</dbReference>
<dbReference type="SUPFAM" id="SSF56059">
    <property type="entry name" value="Glutathione synthetase ATP-binding domain-like"/>
    <property type="match status" value="1"/>
</dbReference>
<comment type="similarity">
    <text evidence="2">Belongs to the RimK family. LysX subfamily.</text>
</comment>
<keyword evidence="6 10" id="KW-0547">Nucleotide-binding</keyword>
<dbReference type="Gene3D" id="3.30.470.20">
    <property type="entry name" value="ATP-grasp fold, B domain"/>
    <property type="match status" value="1"/>
</dbReference>
<protein>
    <submittedName>
        <fullName evidence="12">L-2-aminoadipate N-acetyltransferase</fullName>
    </submittedName>
</protein>
<accession>A0A977PK87</accession>
<dbReference type="GO" id="GO:0009085">
    <property type="term" value="P:lysine biosynthetic process"/>
    <property type="evidence" value="ECO:0007669"/>
    <property type="project" value="InterPro"/>
</dbReference>
<comment type="cofactor">
    <cofactor evidence="1">
        <name>Mg(2+)</name>
        <dbReference type="ChEBI" id="CHEBI:18420"/>
    </cofactor>
</comment>
<dbReference type="InterPro" id="IPR011870">
    <property type="entry name" value="LysX_arch"/>
</dbReference>
<dbReference type="GO" id="GO:0046872">
    <property type="term" value="F:metal ion binding"/>
    <property type="evidence" value="ECO:0007669"/>
    <property type="project" value="UniProtKB-KW"/>
</dbReference>
<evidence type="ECO:0000256" key="8">
    <source>
        <dbReference type="ARBA" id="ARBA00022842"/>
    </source>
</evidence>
<evidence type="ECO:0000256" key="1">
    <source>
        <dbReference type="ARBA" id="ARBA00001946"/>
    </source>
</evidence>
<dbReference type="InterPro" id="IPR013815">
    <property type="entry name" value="ATP_grasp_subdomain_1"/>
</dbReference>
<dbReference type="PANTHER" id="PTHR21621:SF2">
    <property type="entry name" value="COENZYME GAMMA-F420-2:ALPHA-L-GLUTAMATE LIGASE"/>
    <property type="match status" value="1"/>
</dbReference>
<evidence type="ECO:0000259" key="11">
    <source>
        <dbReference type="PROSITE" id="PS50975"/>
    </source>
</evidence>
<keyword evidence="7 10" id="KW-0067">ATP-binding</keyword>
<evidence type="ECO:0000256" key="9">
    <source>
        <dbReference type="ARBA" id="ARBA00029440"/>
    </source>
</evidence>
<name>A0A977PK87_9CREN</name>
<evidence type="ECO:0000256" key="10">
    <source>
        <dbReference type="PROSITE-ProRule" id="PRU00409"/>
    </source>
</evidence>
<dbReference type="GO" id="GO:0005737">
    <property type="term" value="C:cytoplasm"/>
    <property type="evidence" value="ECO:0007669"/>
    <property type="project" value="TreeGrafter"/>
</dbReference>
<keyword evidence="8" id="KW-0460">Magnesium</keyword>
<dbReference type="AlphaFoldDB" id="A0A977PK87"/>
<evidence type="ECO:0000256" key="3">
    <source>
        <dbReference type="ARBA" id="ARBA00022598"/>
    </source>
</evidence>
<dbReference type="InterPro" id="IPR013651">
    <property type="entry name" value="ATP-grasp_RimK-type"/>
</dbReference>
<sequence length="290" mass="32609">MPITEEGEVRVIIAMIYDHPRWEEKHMIKLIEELGHEVLHVPLRSSTLELSNLKKIADVAIQRAISSVRAITSTAFFEASGTPVVNNLNTQIICDNKVLTDLVLEKHGIPRPKTFVAYSMEEAMKIPEKLGFPLVIKPIQGSWGRLQALVSDEEALRGILEYREAMPSPQFKVHYMQEYIKKPQRDIRVFVVGDRVPVAIYRISQNWRTNTALGGRAEKAELNAELEEIALKAAKAVGGGVLGVDVVEDPERGYLVIEVNSNVDFKNTYRVTGHDLGKDIVEYAIEIAKR</sequence>
<dbReference type="KEGG" id="ipc:IPA_00760"/>
<evidence type="ECO:0000313" key="12">
    <source>
        <dbReference type="EMBL" id="UXD21164.1"/>
    </source>
</evidence>
<keyword evidence="3" id="KW-0436">Ligase</keyword>
<dbReference type="GO" id="GO:0043774">
    <property type="term" value="F:coenzyme F420-2 alpha-glutamyl ligase activity"/>
    <property type="evidence" value="ECO:0007669"/>
    <property type="project" value="TreeGrafter"/>
</dbReference>
<dbReference type="PROSITE" id="PS50975">
    <property type="entry name" value="ATP_GRASP"/>
    <property type="match status" value="1"/>
</dbReference>
<reference evidence="12" key="1">
    <citation type="submission" date="2013-11" db="EMBL/GenBank/DDBJ databases">
        <title>Comparative genomics of Ignicoccus.</title>
        <authorList>
            <person name="Podar M."/>
        </authorList>
    </citation>
    <scope>NUCLEOTIDE SEQUENCE</scope>
    <source>
        <strain evidence="12">DSM 13166</strain>
    </source>
</reference>
<keyword evidence="5" id="KW-0479">Metal-binding</keyword>
<dbReference type="NCBIfam" id="TIGR00768">
    <property type="entry name" value="rimK_fam"/>
    <property type="match status" value="1"/>
</dbReference>
<dbReference type="Pfam" id="PF08443">
    <property type="entry name" value="RimK"/>
    <property type="match status" value="1"/>
</dbReference>
<dbReference type="GO" id="GO:0005524">
    <property type="term" value="F:ATP binding"/>
    <property type="evidence" value="ECO:0007669"/>
    <property type="project" value="UniProtKB-UniRule"/>
</dbReference>
<keyword evidence="4" id="KW-0028">Amino-acid biosynthesis</keyword>
<feature type="domain" description="ATP-grasp" evidence="11">
    <location>
        <begin position="101"/>
        <end position="289"/>
    </location>
</feature>
<evidence type="ECO:0000313" key="13">
    <source>
        <dbReference type="Proteomes" id="UP001063698"/>
    </source>
</evidence>
<dbReference type="EMBL" id="CP006868">
    <property type="protein sequence ID" value="UXD21164.1"/>
    <property type="molecule type" value="Genomic_DNA"/>
</dbReference>
<evidence type="ECO:0000256" key="6">
    <source>
        <dbReference type="ARBA" id="ARBA00022741"/>
    </source>
</evidence>
<dbReference type="Gene3D" id="3.40.50.20">
    <property type="match status" value="1"/>
</dbReference>
<dbReference type="InterPro" id="IPR054562">
    <property type="entry name" value="LysX/ArgX_preATP_grasp"/>
</dbReference>
<dbReference type="PANTHER" id="PTHR21621">
    <property type="entry name" value="RIBOSOMAL PROTEIN S6 MODIFICATION PROTEIN"/>
    <property type="match status" value="1"/>
</dbReference>
<dbReference type="Pfam" id="PF22626">
    <property type="entry name" value="LysX_preATP_grasp"/>
    <property type="match status" value="1"/>
</dbReference>
<gene>
    <name evidence="12" type="ORF">IPA_00760</name>
</gene>
<comment type="pathway">
    <text evidence="9">Amino-acid biosynthesis.</text>
</comment>
<evidence type="ECO:0000256" key="4">
    <source>
        <dbReference type="ARBA" id="ARBA00022605"/>
    </source>
</evidence>
<dbReference type="FunFam" id="3.30.470.20:FF:000058">
    <property type="entry name" value="Alpha-aminoadipate--LysW ligase LysX protein"/>
    <property type="match status" value="1"/>
</dbReference>
<evidence type="ECO:0000256" key="2">
    <source>
        <dbReference type="ARBA" id="ARBA00006239"/>
    </source>
</evidence>
<evidence type="ECO:0000256" key="7">
    <source>
        <dbReference type="ARBA" id="ARBA00022840"/>
    </source>
</evidence>
<proteinExistence type="inferred from homology"/>
<dbReference type="InterPro" id="IPR016185">
    <property type="entry name" value="PreATP-grasp_dom_sf"/>
</dbReference>
<keyword evidence="13" id="KW-1185">Reference proteome</keyword>
<evidence type="ECO:0000256" key="5">
    <source>
        <dbReference type="ARBA" id="ARBA00022723"/>
    </source>
</evidence>
<dbReference type="Proteomes" id="UP001063698">
    <property type="component" value="Chromosome"/>
</dbReference>
<dbReference type="SUPFAM" id="SSF52440">
    <property type="entry name" value="PreATP-grasp domain"/>
    <property type="match status" value="1"/>
</dbReference>
<dbReference type="FunFam" id="3.30.1490.20:FF:000025">
    <property type="entry name" value="Alpha-aminoadipate--LysW ligase LysX protein"/>
    <property type="match status" value="1"/>
</dbReference>
<organism evidence="12 13">
    <name type="scientific">Ignicoccus pacificus DSM 13166</name>
    <dbReference type="NCBI Taxonomy" id="940294"/>
    <lineage>
        <taxon>Archaea</taxon>
        <taxon>Thermoproteota</taxon>
        <taxon>Thermoprotei</taxon>
        <taxon>Desulfurococcales</taxon>
        <taxon>Desulfurococcaceae</taxon>
        <taxon>Ignicoccus</taxon>
    </lineage>
</organism>
<dbReference type="InterPro" id="IPR004666">
    <property type="entry name" value="Rp_bS6_RimK/Lys_biosynth_LsyX"/>
</dbReference>